<dbReference type="Proteomes" id="UP000008798">
    <property type="component" value="Chromosome"/>
</dbReference>
<dbReference type="KEGG" id="cct:CC1_20120"/>
<protein>
    <submittedName>
        <fullName evidence="1">Uncharacterized protein</fullName>
    </submittedName>
</protein>
<reference evidence="1 2" key="2">
    <citation type="submission" date="2010-03" db="EMBL/GenBank/DDBJ databases">
        <authorList>
            <person name="Pajon A."/>
        </authorList>
    </citation>
    <scope>NUCLEOTIDE SEQUENCE [LARGE SCALE GENOMIC DNA]</scope>
    <source>
        <strain evidence="1 2">GD/7</strain>
    </source>
</reference>
<evidence type="ECO:0000313" key="1">
    <source>
        <dbReference type="EMBL" id="CBK80736.1"/>
    </source>
</evidence>
<gene>
    <name evidence="1" type="ORF">CC1_20120</name>
</gene>
<name>D4J8R5_9FIRM</name>
<organism evidence="1 2">
    <name type="scientific">Coprococcus catus GD/7</name>
    <dbReference type="NCBI Taxonomy" id="717962"/>
    <lineage>
        <taxon>Bacteria</taxon>
        <taxon>Bacillati</taxon>
        <taxon>Bacillota</taxon>
        <taxon>Clostridia</taxon>
        <taxon>Lachnospirales</taxon>
        <taxon>Lachnospiraceae</taxon>
        <taxon>Coprococcus</taxon>
    </lineage>
</organism>
<proteinExistence type="predicted"/>
<accession>D4J8R5</accession>
<dbReference type="HOGENOM" id="CLU_2879178_0_0_9"/>
<evidence type="ECO:0000313" key="2">
    <source>
        <dbReference type="Proteomes" id="UP000008798"/>
    </source>
</evidence>
<dbReference type="AlphaFoldDB" id="D4J8R5"/>
<reference evidence="1 2" key="1">
    <citation type="submission" date="2010-03" db="EMBL/GenBank/DDBJ databases">
        <title>The genome sequence of Coprococcus catus GD/7.</title>
        <authorList>
            <consortium name="metaHIT consortium -- http://www.metahit.eu/"/>
            <person name="Pajon A."/>
            <person name="Turner K."/>
            <person name="Parkhill J."/>
            <person name="Duncan S."/>
            <person name="Flint H."/>
        </authorList>
    </citation>
    <scope>NUCLEOTIDE SEQUENCE [LARGE SCALE GENOMIC DNA]</scope>
    <source>
        <strain evidence="1 2">GD/7</strain>
    </source>
</reference>
<sequence>MNVAPETIVAKAAFRNKTVDMRIPFKITAKSMENHNKTRGKVFGLIGFKEHAGDNTVDSVKKAIQ</sequence>
<dbReference type="STRING" id="717962.CC1_20120"/>
<dbReference type="EMBL" id="FP929038">
    <property type="protein sequence ID" value="CBK80736.1"/>
    <property type="molecule type" value="Genomic_DNA"/>
</dbReference>